<evidence type="ECO:0000256" key="1">
    <source>
        <dbReference type="ARBA" id="ARBA00004123"/>
    </source>
</evidence>
<accession>G0W8R9</accession>
<keyword evidence="9" id="KW-0539">Nucleus</keyword>
<dbReference type="Proteomes" id="UP000000689">
    <property type="component" value="Chromosome 3"/>
</dbReference>
<dbReference type="PANTHER" id="PTHR24394">
    <property type="entry name" value="ZINC FINGER PROTEIN"/>
    <property type="match status" value="1"/>
</dbReference>
<dbReference type="eggNOG" id="KOG1721">
    <property type="taxonomic scope" value="Eukaryota"/>
</dbReference>
<evidence type="ECO:0000259" key="12">
    <source>
        <dbReference type="PROSITE" id="PS50157"/>
    </source>
</evidence>
<dbReference type="GO" id="GO:0008270">
    <property type="term" value="F:zinc ion binding"/>
    <property type="evidence" value="ECO:0007669"/>
    <property type="project" value="UniProtKB-KW"/>
</dbReference>
<keyword evidence="7" id="KW-0805">Transcription regulation</keyword>
<keyword evidence="3" id="KW-0479">Metal-binding</keyword>
<dbReference type="PROSITE" id="PS50157">
    <property type="entry name" value="ZINC_FINGER_C2H2_2"/>
    <property type="match status" value="2"/>
</dbReference>
<feature type="region of interest" description="Disordered" evidence="11">
    <location>
        <begin position="232"/>
        <end position="255"/>
    </location>
</feature>
<keyword evidence="4" id="KW-0677">Repeat</keyword>
<keyword evidence="8" id="KW-0804">Transcription</keyword>
<name>G0W8R9_NAUDC</name>
<dbReference type="FunFam" id="3.30.160.60:FF:000100">
    <property type="entry name" value="Zinc finger 45-like"/>
    <property type="match status" value="1"/>
</dbReference>
<dbReference type="KEGG" id="ndi:NDAI_0C05210"/>
<dbReference type="GO" id="GO:0000981">
    <property type="term" value="F:DNA-binding transcription factor activity, RNA polymerase II-specific"/>
    <property type="evidence" value="ECO:0007669"/>
    <property type="project" value="TreeGrafter"/>
</dbReference>
<feature type="region of interest" description="Disordered" evidence="11">
    <location>
        <begin position="109"/>
        <end position="149"/>
    </location>
</feature>
<feature type="compositionally biased region" description="Basic residues" evidence="11">
    <location>
        <begin position="133"/>
        <end position="143"/>
    </location>
</feature>
<keyword evidence="14" id="KW-1185">Reference proteome</keyword>
<dbReference type="PROSITE" id="PS00028">
    <property type="entry name" value="ZINC_FINGER_C2H2_1"/>
    <property type="match status" value="1"/>
</dbReference>
<feature type="compositionally biased region" description="Acidic residues" evidence="11">
    <location>
        <begin position="244"/>
        <end position="255"/>
    </location>
</feature>
<evidence type="ECO:0000256" key="6">
    <source>
        <dbReference type="ARBA" id="ARBA00022833"/>
    </source>
</evidence>
<evidence type="ECO:0000256" key="2">
    <source>
        <dbReference type="ARBA" id="ARBA00022491"/>
    </source>
</evidence>
<proteinExistence type="predicted"/>
<dbReference type="HOGENOM" id="CLU_040688_1_0_1"/>
<dbReference type="SUPFAM" id="SSF57667">
    <property type="entry name" value="beta-beta-alpha zinc fingers"/>
    <property type="match status" value="1"/>
</dbReference>
<feature type="compositionally biased region" description="Low complexity" evidence="11">
    <location>
        <begin position="109"/>
        <end position="132"/>
    </location>
</feature>
<keyword evidence="2" id="KW-0678">Repressor</keyword>
<evidence type="ECO:0000313" key="14">
    <source>
        <dbReference type="Proteomes" id="UP000000689"/>
    </source>
</evidence>
<keyword evidence="6" id="KW-0862">Zinc</keyword>
<dbReference type="Pfam" id="PF00096">
    <property type="entry name" value="zf-C2H2"/>
    <property type="match status" value="2"/>
</dbReference>
<evidence type="ECO:0000256" key="9">
    <source>
        <dbReference type="ARBA" id="ARBA00023242"/>
    </source>
</evidence>
<gene>
    <name evidence="13" type="primary">NDAI0C05210</name>
    <name evidence="13" type="ordered locus">NDAI_0C05210</name>
</gene>
<dbReference type="GO" id="GO:0005634">
    <property type="term" value="C:nucleus"/>
    <property type="evidence" value="ECO:0007669"/>
    <property type="project" value="UniProtKB-SubCell"/>
</dbReference>
<organism evidence="13 14">
    <name type="scientific">Naumovozyma dairenensis (strain ATCC 10597 / BCRC 20456 / CBS 421 / NBRC 0211 / NRRL Y-12639)</name>
    <name type="common">Saccharomyces dairenensis</name>
    <dbReference type="NCBI Taxonomy" id="1071378"/>
    <lineage>
        <taxon>Eukaryota</taxon>
        <taxon>Fungi</taxon>
        <taxon>Dikarya</taxon>
        <taxon>Ascomycota</taxon>
        <taxon>Saccharomycotina</taxon>
        <taxon>Saccharomycetes</taxon>
        <taxon>Saccharomycetales</taxon>
        <taxon>Saccharomycetaceae</taxon>
        <taxon>Naumovozyma</taxon>
    </lineage>
</organism>
<evidence type="ECO:0000256" key="10">
    <source>
        <dbReference type="PROSITE-ProRule" id="PRU00042"/>
    </source>
</evidence>
<dbReference type="OrthoDB" id="8922241at2759"/>
<evidence type="ECO:0000256" key="8">
    <source>
        <dbReference type="ARBA" id="ARBA00023163"/>
    </source>
</evidence>
<dbReference type="STRING" id="1071378.G0W8R9"/>
<feature type="domain" description="C2H2-type" evidence="12">
    <location>
        <begin position="154"/>
        <end position="181"/>
    </location>
</feature>
<comment type="subcellular location">
    <subcellularLocation>
        <location evidence="1">Nucleus</location>
    </subcellularLocation>
</comment>
<feature type="compositionally biased region" description="Basic and acidic residues" evidence="11">
    <location>
        <begin position="67"/>
        <end position="80"/>
    </location>
</feature>
<evidence type="ECO:0000256" key="3">
    <source>
        <dbReference type="ARBA" id="ARBA00022723"/>
    </source>
</evidence>
<dbReference type="RefSeq" id="XP_003669423.1">
    <property type="nucleotide sequence ID" value="XM_003669375.1"/>
</dbReference>
<protein>
    <recommendedName>
        <fullName evidence="12">C2H2-type domain-containing protein</fullName>
    </recommendedName>
</protein>
<dbReference type="SMART" id="SM00355">
    <property type="entry name" value="ZnF_C2H2"/>
    <property type="match status" value="2"/>
</dbReference>
<dbReference type="FunFam" id="3.30.160.60:FF:000446">
    <property type="entry name" value="Zinc finger protein"/>
    <property type="match status" value="1"/>
</dbReference>
<dbReference type="InterPro" id="IPR036236">
    <property type="entry name" value="Znf_C2H2_sf"/>
</dbReference>
<feature type="domain" description="C2H2-type" evidence="12">
    <location>
        <begin position="182"/>
        <end position="209"/>
    </location>
</feature>
<feature type="region of interest" description="Disordered" evidence="11">
    <location>
        <begin position="62"/>
        <end position="82"/>
    </location>
</feature>
<dbReference type="EMBL" id="HE580269">
    <property type="protein sequence ID" value="CCD24180.1"/>
    <property type="molecule type" value="Genomic_DNA"/>
</dbReference>
<dbReference type="InterPro" id="IPR013087">
    <property type="entry name" value="Znf_C2H2_type"/>
</dbReference>
<evidence type="ECO:0000313" key="13">
    <source>
        <dbReference type="EMBL" id="CCD24180.1"/>
    </source>
</evidence>
<dbReference type="OMA" id="HYDTLTC"/>
<dbReference type="Gene3D" id="3.30.160.60">
    <property type="entry name" value="Classic Zinc Finger"/>
    <property type="match status" value="2"/>
</dbReference>
<reference evidence="13 14" key="1">
    <citation type="journal article" date="2011" name="Proc. Natl. Acad. Sci. U.S.A.">
        <title>Evolutionary erosion of yeast sex chromosomes by mating-type switching accidents.</title>
        <authorList>
            <person name="Gordon J.L."/>
            <person name="Armisen D."/>
            <person name="Proux-Wera E."/>
            <person name="Oheigeartaigh S.S."/>
            <person name="Byrne K.P."/>
            <person name="Wolfe K.H."/>
        </authorList>
    </citation>
    <scope>NUCLEOTIDE SEQUENCE [LARGE SCALE GENOMIC DNA]</scope>
    <source>
        <strain evidence="14">ATCC 10597 / BCRC 20456 / CBS 421 / NBRC 0211 / NRRL Y-12639</strain>
    </source>
</reference>
<evidence type="ECO:0000256" key="4">
    <source>
        <dbReference type="ARBA" id="ARBA00022737"/>
    </source>
</evidence>
<evidence type="ECO:0000256" key="7">
    <source>
        <dbReference type="ARBA" id="ARBA00023015"/>
    </source>
</evidence>
<evidence type="ECO:0000256" key="11">
    <source>
        <dbReference type="SAM" id="MobiDB-lite"/>
    </source>
</evidence>
<dbReference type="AlphaFoldDB" id="G0W8R9"/>
<evidence type="ECO:0000256" key="5">
    <source>
        <dbReference type="ARBA" id="ARBA00022771"/>
    </source>
</evidence>
<keyword evidence="5 10" id="KW-0863">Zinc-finger</keyword>
<dbReference type="PANTHER" id="PTHR24394:SF48">
    <property type="entry name" value="ZINC FINGER PROTEIN 771"/>
    <property type="match status" value="1"/>
</dbReference>
<dbReference type="GeneID" id="11496313"/>
<dbReference type="GO" id="GO:0003677">
    <property type="term" value="F:DNA binding"/>
    <property type="evidence" value="ECO:0007669"/>
    <property type="project" value="UniProtKB-KW"/>
</dbReference>
<sequence>MDEDSIFFRQAAEAIVTTTLNISNVDPTIRELLNRIKIVTPLVTNSTNVTYNAKIRQKYQDNNYYRNKNEDNKQTEKIDVKPTSSSEIKKYEYLLLDLLNKNSVTTDTTNNLQLQNSNSDLKIGNDKNSSPKPKLKSKSNSKSKAKENDKEKEFKCTQCSLIFSRSSDLRRHEKTHLPILPNICSQCGKGFARKDALKRHFNTLTCKRNRKKLLNNISQGDFSNLLQTVRLSTSPSSSSKSNDDFDNEIDDNDSR</sequence>